<dbReference type="Pfam" id="PF00078">
    <property type="entry name" value="RVT_1"/>
    <property type="match status" value="1"/>
</dbReference>
<keyword evidence="4" id="KW-1185">Reference proteome</keyword>
<dbReference type="OrthoDB" id="683846at2759"/>
<feature type="domain" description="Reverse transcriptase" evidence="2">
    <location>
        <begin position="1"/>
        <end position="100"/>
    </location>
</feature>
<evidence type="ECO:0000256" key="1">
    <source>
        <dbReference type="SAM" id="Phobius"/>
    </source>
</evidence>
<dbReference type="PANTHER" id="PTHR33116">
    <property type="entry name" value="REVERSE TRANSCRIPTASE ZINC-BINDING DOMAIN-CONTAINING PROTEIN-RELATED-RELATED"/>
    <property type="match status" value="1"/>
</dbReference>
<dbReference type="Proteomes" id="UP000829196">
    <property type="component" value="Unassembled WGS sequence"/>
</dbReference>
<comment type="caution">
    <text evidence="3">The sequence shown here is derived from an EMBL/GenBank/DDBJ whole genome shotgun (WGS) entry which is preliminary data.</text>
</comment>
<gene>
    <name evidence="3" type="ORF">KFK09_019289</name>
</gene>
<evidence type="ECO:0000313" key="3">
    <source>
        <dbReference type="EMBL" id="KAI0501071.1"/>
    </source>
</evidence>
<evidence type="ECO:0000259" key="2">
    <source>
        <dbReference type="PROSITE" id="PS50878"/>
    </source>
</evidence>
<dbReference type="AlphaFoldDB" id="A0A8T3AYB6"/>
<sequence length="398" mass="44549">MDAFSCYLDSSPFLGIPLGSSSLKHLLYADDVLVFGMASISNAIELSKILDNFALPSGLHINNNKCSILFSKILTVANDIIDILGFSAAKHTFKYLGLPISTKKLNSSHFQPLLSRISTLVGKIRGAIIPKFCCKSIDRMCSRFLFHGPKEGKKLHLIAWHDTCLPTCFGGLGIPNLPSLSHGFASSFIWRFYNSSSLVFDWYRHRFTSPFKPAPHKCSKYWRYICGVANKLKGHLNITVNVENCRTISFYWDPWLKGISLADIVPYSSDLLGPISVFWNLNWAVPDFLPLEVKHRFLLVGFAGVLAVLVLGLASPFLVGRWLDGYYLCCSWIHGCFVIGFCDRTMMTGAALVPLPLDSLWGSFNLWNFVWPGSFACTPLHSGAVLHWQPGRIFRRSL</sequence>
<dbReference type="InterPro" id="IPR000477">
    <property type="entry name" value="RT_dom"/>
</dbReference>
<keyword evidence="1" id="KW-1133">Transmembrane helix</keyword>
<name>A0A8T3AYB6_DENNO</name>
<reference evidence="3" key="1">
    <citation type="journal article" date="2022" name="Front. Genet.">
        <title>Chromosome-Scale Assembly of the Dendrobium nobile Genome Provides Insights Into the Molecular Mechanism of the Biosynthesis of the Medicinal Active Ingredient of Dendrobium.</title>
        <authorList>
            <person name="Xu Q."/>
            <person name="Niu S.-C."/>
            <person name="Li K.-L."/>
            <person name="Zheng P.-J."/>
            <person name="Zhang X.-J."/>
            <person name="Jia Y."/>
            <person name="Liu Y."/>
            <person name="Niu Y.-X."/>
            <person name="Yu L.-H."/>
            <person name="Chen D.-F."/>
            <person name="Zhang G.-Q."/>
        </authorList>
    </citation>
    <scope>NUCLEOTIDE SEQUENCE</scope>
    <source>
        <tissue evidence="3">Leaf</tissue>
    </source>
</reference>
<keyword evidence="1" id="KW-0472">Membrane</keyword>
<proteinExistence type="predicted"/>
<protein>
    <recommendedName>
        <fullName evidence="2">Reverse transcriptase domain-containing protein</fullName>
    </recommendedName>
</protein>
<evidence type="ECO:0000313" key="4">
    <source>
        <dbReference type="Proteomes" id="UP000829196"/>
    </source>
</evidence>
<dbReference type="EMBL" id="JAGYWB010000013">
    <property type="protein sequence ID" value="KAI0501071.1"/>
    <property type="molecule type" value="Genomic_DNA"/>
</dbReference>
<feature type="transmembrane region" description="Helical" evidence="1">
    <location>
        <begin position="297"/>
        <end position="319"/>
    </location>
</feature>
<dbReference type="PROSITE" id="PS50878">
    <property type="entry name" value="RT_POL"/>
    <property type="match status" value="1"/>
</dbReference>
<keyword evidence="1" id="KW-0812">Transmembrane</keyword>
<dbReference type="PANTHER" id="PTHR33116:SF86">
    <property type="entry name" value="REVERSE TRANSCRIPTASE DOMAIN-CONTAINING PROTEIN"/>
    <property type="match status" value="1"/>
</dbReference>
<organism evidence="3 4">
    <name type="scientific">Dendrobium nobile</name>
    <name type="common">Orchid</name>
    <dbReference type="NCBI Taxonomy" id="94219"/>
    <lineage>
        <taxon>Eukaryota</taxon>
        <taxon>Viridiplantae</taxon>
        <taxon>Streptophyta</taxon>
        <taxon>Embryophyta</taxon>
        <taxon>Tracheophyta</taxon>
        <taxon>Spermatophyta</taxon>
        <taxon>Magnoliopsida</taxon>
        <taxon>Liliopsida</taxon>
        <taxon>Asparagales</taxon>
        <taxon>Orchidaceae</taxon>
        <taxon>Epidendroideae</taxon>
        <taxon>Malaxideae</taxon>
        <taxon>Dendrobiinae</taxon>
        <taxon>Dendrobium</taxon>
    </lineage>
</organism>
<accession>A0A8T3AYB6</accession>